<evidence type="ECO:0000313" key="2">
    <source>
        <dbReference type="Proteomes" id="UP000183447"/>
    </source>
</evidence>
<dbReference type="PANTHER" id="PTHR42110:SF1">
    <property type="entry name" value="L-ASPARAGINASE, PUTATIVE (AFU_ORTHOLOGUE AFUA_3G11890)-RELATED"/>
    <property type="match status" value="1"/>
</dbReference>
<evidence type="ECO:0000313" key="1">
    <source>
        <dbReference type="EMBL" id="SFZ86053.1"/>
    </source>
</evidence>
<protein>
    <submittedName>
        <fullName evidence="1">Asparaginase</fullName>
    </submittedName>
</protein>
<dbReference type="Pfam" id="PF06089">
    <property type="entry name" value="Asparaginase_II"/>
    <property type="match status" value="1"/>
</dbReference>
<dbReference type="InterPro" id="IPR010349">
    <property type="entry name" value="Asparaginase_II"/>
</dbReference>
<dbReference type="STRING" id="665118.SAMN02983003_3227"/>
<dbReference type="Proteomes" id="UP000183447">
    <property type="component" value="Unassembled WGS sequence"/>
</dbReference>
<organism evidence="1 2">
    <name type="scientific">Devosia enhydra</name>
    <dbReference type="NCBI Taxonomy" id="665118"/>
    <lineage>
        <taxon>Bacteria</taxon>
        <taxon>Pseudomonadati</taxon>
        <taxon>Pseudomonadota</taxon>
        <taxon>Alphaproteobacteria</taxon>
        <taxon>Hyphomicrobiales</taxon>
        <taxon>Devosiaceae</taxon>
        <taxon>Devosia</taxon>
    </lineage>
</organism>
<accession>A0A1K2I0Y5</accession>
<reference evidence="1 2" key="1">
    <citation type="submission" date="2016-11" db="EMBL/GenBank/DDBJ databases">
        <authorList>
            <person name="Jaros S."/>
            <person name="Januszkiewicz K."/>
            <person name="Wedrychowicz H."/>
        </authorList>
    </citation>
    <scope>NUCLEOTIDE SEQUENCE [LARGE SCALE GENOMIC DNA]</scope>
    <source>
        <strain evidence="1 2">ATCC 23634</strain>
    </source>
</reference>
<sequence length="339" mass="35729">MTANPVLAEAVRGGYVENRHRGSFIVMDADGRIIASAGDVQRPVFPRSAVKSIQAMAMAETGAIGRFALDDEKLALACASHHGEDVHVAGVTRFLETIGLDATALECGAHAPTDPAAREAMRAAGGSPTALHNNCSGKHAGMLSVARTLGVDTHGYVERDHPVQKAVRSAMEHVLGAPLSEDRCGIDGCSIPTWAVPLESLALGFARMATGRDLPESLADAARRVFDAAARHPRLVAGTGHLDTVVMGAFRGRLMQKGGAEGVQCGAIRDLGWGYAIKCDDGHMEASRSMVAQLLLSFARPDDEQATLLRAFADQPLRNVRGLEVGRLRAVAEAFAASP</sequence>
<proteinExistence type="predicted"/>
<dbReference type="EMBL" id="FPKU01000003">
    <property type="protein sequence ID" value="SFZ86053.1"/>
    <property type="molecule type" value="Genomic_DNA"/>
</dbReference>
<name>A0A1K2I0Y5_9HYPH</name>
<gene>
    <name evidence="1" type="ORF">SAMN02983003_3227</name>
</gene>
<keyword evidence="2" id="KW-1185">Reference proteome</keyword>
<dbReference type="AlphaFoldDB" id="A0A1K2I0Y5"/>
<dbReference type="RefSeq" id="WP_143145854.1">
    <property type="nucleotide sequence ID" value="NZ_FPKU01000003.1"/>
</dbReference>
<dbReference type="PANTHER" id="PTHR42110">
    <property type="entry name" value="L-ASPARAGINASE, PUTATIVE (AFU_ORTHOLOGUE AFUA_3G11890)-RELATED"/>
    <property type="match status" value="1"/>
</dbReference>
<dbReference type="OrthoDB" id="9780674at2"/>